<feature type="domain" description="A9CJY8-like N-terminal" evidence="2">
    <location>
        <begin position="16"/>
        <end position="55"/>
    </location>
</feature>
<dbReference type="EMBL" id="LGCL01000004">
    <property type="protein sequence ID" value="KPL80554.1"/>
    <property type="molecule type" value="Genomic_DNA"/>
</dbReference>
<proteinExistence type="predicted"/>
<dbReference type="SUPFAM" id="SSF55021">
    <property type="entry name" value="ACT-like"/>
    <property type="match status" value="2"/>
</dbReference>
<gene>
    <name evidence="3" type="ORF">ADN00_01545</name>
</gene>
<keyword evidence="4" id="KW-1185">Reference proteome</keyword>
<dbReference type="PANTHER" id="PTHR31131:SF6">
    <property type="entry name" value="CASTOR ACT DOMAIN-CONTAINING PROTEIN"/>
    <property type="match status" value="1"/>
</dbReference>
<sequence>MTMPLPRLQIMPQRLAVARLDPAADIPAWLPREGFLSITRTSDELSIVVDEQALPGRVTAETGWRILKVLGPLDFSLVGVLASLANPLAAAGVSIFAISTYDTDYLLVREAQFALALAALAEAGFDLLPL</sequence>
<organism evidence="3 4">
    <name type="scientific">Ornatilinea apprima</name>
    <dbReference type="NCBI Taxonomy" id="1134406"/>
    <lineage>
        <taxon>Bacteria</taxon>
        <taxon>Bacillati</taxon>
        <taxon>Chloroflexota</taxon>
        <taxon>Anaerolineae</taxon>
        <taxon>Anaerolineales</taxon>
        <taxon>Anaerolineaceae</taxon>
        <taxon>Ornatilinea</taxon>
    </lineage>
</organism>
<dbReference type="Proteomes" id="UP000050417">
    <property type="component" value="Unassembled WGS sequence"/>
</dbReference>
<evidence type="ECO:0000259" key="2">
    <source>
        <dbReference type="Pfam" id="PF21631"/>
    </source>
</evidence>
<dbReference type="PIRSF" id="PIRSF008459">
    <property type="entry name" value="UCP008459"/>
    <property type="match status" value="1"/>
</dbReference>
<accession>A0A0N8GPD0</accession>
<dbReference type="InterPro" id="IPR051719">
    <property type="entry name" value="CASTOR_mTORC1"/>
</dbReference>
<dbReference type="PANTHER" id="PTHR31131">
    <property type="entry name" value="CHROMOSOME 1, WHOLE GENOME SHOTGUN SEQUENCE"/>
    <property type="match status" value="1"/>
</dbReference>
<dbReference type="InterPro" id="IPR049447">
    <property type="entry name" value="A9CJY8-like_N"/>
</dbReference>
<dbReference type="STRING" id="1134406.ADN00_01545"/>
<comment type="caution">
    <text evidence="3">The sequence shown here is derived from an EMBL/GenBank/DDBJ whole genome shotgun (WGS) entry which is preliminary data.</text>
</comment>
<evidence type="ECO:0000313" key="4">
    <source>
        <dbReference type="Proteomes" id="UP000050417"/>
    </source>
</evidence>
<protein>
    <submittedName>
        <fullName evidence="3">Uncharacterized protein</fullName>
    </submittedName>
</protein>
<dbReference type="AlphaFoldDB" id="A0A0N8GPD0"/>
<evidence type="ECO:0000259" key="1">
    <source>
        <dbReference type="Pfam" id="PF13840"/>
    </source>
</evidence>
<dbReference type="InterPro" id="IPR045865">
    <property type="entry name" value="ACT-like_dom_sf"/>
</dbReference>
<name>A0A0N8GPD0_9CHLR</name>
<dbReference type="Gene3D" id="3.30.2130.10">
    <property type="entry name" value="VC0802-like"/>
    <property type="match status" value="1"/>
</dbReference>
<dbReference type="PATRIC" id="fig|1134406.4.peg.1066"/>
<evidence type="ECO:0000313" key="3">
    <source>
        <dbReference type="EMBL" id="KPL80554.1"/>
    </source>
</evidence>
<dbReference type="InterPro" id="IPR016540">
    <property type="entry name" value="UCP008459"/>
</dbReference>
<reference evidence="3 4" key="1">
    <citation type="submission" date="2015-07" db="EMBL/GenBank/DDBJ databases">
        <title>Genome sequence of Ornatilinea apprima DSM 23815.</title>
        <authorList>
            <person name="Hemp J."/>
            <person name="Ward L.M."/>
            <person name="Pace L.A."/>
            <person name="Fischer W.W."/>
        </authorList>
    </citation>
    <scope>NUCLEOTIDE SEQUENCE [LARGE SCALE GENOMIC DNA]</scope>
    <source>
        <strain evidence="3 4">P3M-1</strain>
    </source>
</reference>
<dbReference type="Pfam" id="PF21631">
    <property type="entry name" value="A9CJY8-like_N"/>
    <property type="match status" value="1"/>
</dbReference>
<dbReference type="InterPro" id="IPR027795">
    <property type="entry name" value="CASTOR_ACT_dom"/>
</dbReference>
<feature type="domain" description="CASTOR ACT" evidence="1">
    <location>
        <begin position="60"/>
        <end position="121"/>
    </location>
</feature>
<dbReference type="Pfam" id="PF13840">
    <property type="entry name" value="ACT_7"/>
    <property type="match status" value="1"/>
</dbReference>